<keyword evidence="15" id="KW-1185">Reference proteome</keyword>
<feature type="domain" description="Fibronectin type-III" evidence="13">
    <location>
        <begin position="1419"/>
        <end position="1519"/>
    </location>
</feature>
<dbReference type="Gene3D" id="2.60.120.260">
    <property type="entry name" value="Galactose-binding domain-like"/>
    <property type="match status" value="2"/>
</dbReference>
<evidence type="ECO:0000256" key="8">
    <source>
        <dbReference type="ARBA" id="ARBA00023170"/>
    </source>
</evidence>
<dbReference type="SUPFAM" id="SSF81324">
    <property type="entry name" value="Voltage-gated potassium channels"/>
    <property type="match status" value="1"/>
</dbReference>
<dbReference type="GO" id="GO:0004896">
    <property type="term" value="F:cytokine receptor activity"/>
    <property type="evidence" value="ECO:0007669"/>
    <property type="project" value="TreeGrafter"/>
</dbReference>
<keyword evidence="8" id="KW-0675">Receptor</keyword>
<keyword evidence="3" id="KW-0732">Signal</keyword>
<dbReference type="KEGG" id="aten:116307805"/>
<dbReference type="InterPro" id="IPR000421">
    <property type="entry name" value="FA58C"/>
</dbReference>
<evidence type="ECO:0000256" key="10">
    <source>
        <dbReference type="SAM" id="Phobius"/>
    </source>
</evidence>
<keyword evidence="4" id="KW-0677">Repeat</keyword>
<dbReference type="CDD" id="cd06263">
    <property type="entry name" value="MAM"/>
    <property type="match status" value="1"/>
</dbReference>
<dbReference type="GO" id="GO:0043235">
    <property type="term" value="C:receptor complex"/>
    <property type="evidence" value="ECO:0007669"/>
    <property type="project" value="TreeGrafter"/>
</dbReference>
<keyword evidence="5 10" id="KW-1133">Transmembrane helix</keyword>
<feature type="domain" description="F5/8 type C" evidence="11">
    <location>
        <begin position="416"/>
        <end position="553"/>
    </location>
</feature>
<comment type="subcellular location">
    <subcellularLocation>
        <location evidence="1">Membrane</location>
        <topology evidence="1">Multi-pass membrane protein</topology>
    </subcellularLocation>
</comment>
<feature type="domain" description="Fibronectin type-III" evidence="13">
    <location>
        <begin position="2039"/>
        <end position="2138"/>
    </location>
</feature>
<dbReference type="SMART" id="SM00584">
    <property type="entry name" value="TLDc"/>
    <property type="match status" value="1"/>
</dbReference>
<feature type="domain" description="Fibronectin type-III" evidence="13">
    <location>
        <begin position="1726"/>
        <end position="1825"/>
    </location>
</feature>
<dbReference type="SMART" id="SM00137">
    <property type="entry name" value="MAM"/>
    <property type="match status" value="1"/>
</dbReference>
<evidence type="ECO:0000259" key="14">
    <source>
        <dbReference type="PROSITE" id="PS51886"/>
    </source>
</evidence>
<dbReference type="InterPro" id="IPR050379">
    <property type="entry name" value="Type-I_Cytokine_Rcpt"/>
</dbReference>
<dbReference type="SUPFAM" id="SSF49265">
    <property type="entry name" value="Fibronectin type III"/>
    <property type="match status" value="7"/>
</dbReference>
<dbReference type="InterPro" id="IPR036116">
    <property type="entry name" value="FN3_sf"/>
</dbReference>
<dbReference type="InterPro" id="IPR006571">
    <property type="entry name" value="TLDc_dom"/>
</dbReference>
<evidence type="ECO:0000256" key="6">
    <source>
        <dbReference type="ARBA" id="ARBA00023136"/>
    </source>
</evidence>
<dbReference type="Pfam" id="PF00754">
    <property type="entry name" value="F5_F8_type_C"/>
    <property type="match status" value="1"/>
</dbReference>
<proteinExistence type="predicted"/>
<feature type="transmembrane region" description="Helical" evidence="10">
    <location>
        <begin position="3060"/>
        <end position="3082"/>
    </location>
</feature>
<evidence type="ECO:0000313" key="15">
    <source>
        <dbReference type="Proteomes" id="UP000515163"/>
    </source>
</evidence>
<feature type="domain" description="TLDc" evidence="14">
    <location>
        <begin position="106"/>
        <end position="283"/>
    </location>
</feature>
<dbReference type="InParanoid" id="A0A6P8JB52"/>
<dbReference type="InterPro" id="IPR005821">
    <property type="entry name" value="Ion_trans_dom"/>
</dbReference>
<evidence type="ECO:0000259" key="11">
    <source>
        <dbReference type="PROSITE" id="PS50022"/>
    </source>
</evidence>
<feature type="transmembrane region" description="Helical" evidence="10">
    <location>
        <begin position="2881"/>
        <end position="2910"/>
    </location>
</feature>
<dbReference type="GO" id="GO:0019955">
    <property type="term" value="F:cytokine binding"/>
    <property type="evidence" value="ECO:0007669"/>
    <property type="project" value="TreeGrafter"/>
</dbReference>
<evidence type="ECO:0000256" key="2">
    <source>
        <dbReference type="ARBA" id="ARBA00022692"/>
    </source>
</evidence>
<dbReference type="Pfam" id="PF07534">
    <property type="entry name" value="TLD"/>
    <property type="match status" value="2"/>
</dbReference>
<dbReference type="InterPro" id="IPR008979">
    <property type="entry name" value="Galactose-bd-like_sf"/>
</dbReference>
<dbReference type="Gene3D" id="2.60.120.200">
    <property type="match status" value="2"/>
</dbReference>
<evidence type="ECO:0000256" key="4">
    <source>
        <dbReference type="ARBA" id="ARBA00022737"/>
    </source>
</evidence>
<dbReference type="CDD" id="cd00063">
    <property type="entry name" value="FN3"/>
    <property type="match status" value="11"/>
</dbReference>
<dbReference type="Pfam" id="PF00520">
    <property type="entry name" value="Ion_trans"/>
    <property type="match status" value="1"/>
</dbReference>
<protein>
    <submittedName>
        <fullName evidence="16">Uncharacterized protein LOC116307805</fullName>
    </submittedName>
</protein>
<dbReference type="Pfam" id="PF00041">
    <property type="entry name" value="fn3"/>
    <property type="match status" value="8"/>
</dbReference>
<evidence type="ECO:0000259" key="12">
    <source>
        <dbReference type="PROSITE" id="PS50060"/>
    </source>
</evidence>
<feature type="domain" description="Fibronectin type-III" evidence="13">
    <location>
        <begin position="1934"/>
        <end position="2034"/>
    </location>
</feature>
<dbReference type="InterPro" id="IPR013783">
    <property type="entry name" value="Ig-like_fold"/>
</dbReference>
<dbReference type="SMART" id="SM00060">
    <property type="entry name" value="FN3"/>
    <property type="match status" value="12"/>
</dbReference>
<evidence type="ECO:0000256" key="5">
    <source>
        <dbReference type="ARBA" id="ARBA00022989"/>
    </source>
</evidence>
<feature type="domain" description="Fibronectin type-III" evidence="13">
    <location>
        <begin position="1622"/>
        <end position="1721"/>
    </location>
</feature>
<feature type="domain" description="Fibronectin type-III" evidence="13">
    <location>
        <begin position="2245"/>
        <end position="2356"/>
    </location>
</feature>
<evidence type="ECO:0000256" key="7">
    <source>
        <dbReference type="ARBA" id="ARBA00023157"/>
    </source>
</evidence>
<feature type="domain" description="MAM" evidence="12">
    <location>
        <begin position="732"/>
        <end position="867"/>
    </location>
</feature>
<organism evidence="15 16">
    <name type="scientific">Actinia tenebrosa</name>
    <name type="common">Australian red waratah sea anemone</name>
    <dbReference type="NCBI Taxonomy" id="6105"/>
    <lineage>
        <taxon>Eukaryota</taxon>
        <taxon>Metazoa</taxon>
        <taxon>Cnidaria</taxon>
        <taxon>Anthozoa</taxon>
        <taxon>Hexacorallia</taxon>
        <taxon>Actiniaria</taxon>
        <taxon>Actiniidae</taxon>
        <taxon>Actinia</taxon>
    </lineage>
</organism>
<dbReference type="OrthoDB" id="5969272at2759"/>
<feature type="domain" description="Fibronectin type-III" evidence="13">
    <location>
        <begin position="1520"/>
        <end position="1618"/>
    </location>
</feature>
<evidence type="ECO:0000313" key="16">
    <source>
        <dbReference type="RefSeq" id="XP_031573985.1"/>
    </source>
</evidence>
<keyword evidence="9" id="KW-0325">Glycoprotein</keyword>
<evidence type="ECO:0000256" key="1">
    <source>
        <dbReference type="ARBA" id="ARBA00004141"/>
    </source>
</evidence>
<keyword evidence="6 10" id="KW-0472">Membrane</keyword>
<dbReference type="SUPFAM" id="SSF49785">
    <property type="entry name" value="Galactose-binding domain-like"/>
    <property type="match status" value="2"/>
</dbReference>
<dbReference type="PROSITE" id="PS50060">
    <property type="entry name" value="MAM_2"/>
    <property type="match status" value="1"/>
</dbReference>
<dbReference type="PANTHER" id="PTHR23036:SF151">
    <property type="entry name" value="FIBRONECTIN TYPE-III DOMAIN-CONTAINING PROTEIN"/>
    <property type="match status" value="1"/>
</dbReference>
<dbReference type="GO" id="GO:0005216">
    <property type="term" value="F:monoatomic ion channel activity"/>
    <property type="evidence" value="ECO:0007669"/>
    <property type="project" value="InterPro"/>
</dbReference>
<dbReference type="Gene3D" id="1.10.287.70">
    <property type="match status" value="1"/>
</dbReference>
<dbReference type="SMART" id="SM00231">
    <property type="entry name" value="FA58C"/>
    <property type="match status" value="1"/>
</dbReference>
<feature type="transmembrane region" description="Helical" evidence="10">
    <location>
        <begin position="2816"/>
        <end position="2836"/>
    </location>
</feature>
<dbReference type="SUPFAM" id="SSF49899">
    <property type="entry name" value="Concanavalin A-like lectins/glucanases"/>
    <property type="match status" value="2"/>
</dbReference>
<gene>
    <name evidence="16" type="primary">LOC116307805</name>
</gene>
<accession>A0A6P8JB52</accession>
<feature type="domain" description="Fibronectin type-III" evidence="13">
    <location>
        <begin position="2361"/>
        <end position="2476"/>
    </location>
</feature>
<feature type="domain" description="Fibronectin type-III" evidence="13">
    <location>
        <begin position="2141"/>
        <end position="2240"/>
    </location>
</feature>
<dbReference type="GeneID" id="116307805"/>
<dbReference type="PROSITE" id="PS51886">
    <property type="entry name" value="TLDC"/>
    <property type="match status" value="1"/>
</dbReference>
<dbReference type="Pfam" id="PF00629">
    <property type="entry name" value="MAM"/>
    <property type="match status" value="1"/>
</dbReference>
<dbReference type="InterPro" id="IPR000998">
    <property type="entry name" value="MAM_dom"/>
</dbReference>
<dbReference type="InterPro" id="IPR003961">
    <property type="entry name" value="FN3_dom"/>
</dbReference>
<dbReference type="InterPro" id="IPR013320">
    <property type="entry name" value="ConA-like_dom_sf"/>
</dbReference>
<dbReference type="Gene3D" id="2.60.40.10">
    <property type="entry name" value="Immunoglobulins"/>
    <property type="match status" value="11"/>
</dbReference>
<dbReference type="Proteomes" id="UP000515163">
    <property type="component" value="Unplaced"/>
</dbReference>
<feature type="domain" description="Fibronectin type-III" evidence="13">
    <location>
        <begin position="1830"/>
        <end position="1929"/>
    </location>
</feature>
<evidence type="ECO:0000259" key="13">
    <source>
        <dbReference type="PROSITE" id="PS50853"/>
    </source>
</evidence>
<reference evidence="16" key="1">
    <citation type="submission" date="2025-08" db="UniProtKB">
        <authorList>
            <consortium name="RefSeq"/>
        </authorList>
    </citation>
    <scope>IDENTIFICATION</scope>
    <source>
        <tissue evidence="16">Tentacle</tissue>
    </source>
</reference>
<feature type="domain" description="Fibronectin type-III" evidence="13">
    <location>
        <begin position="2481"/>
        <end position="2588"/>
    </location>
</feature>
<keyword evidence="2 10" id="KW-0812">Transmembrane</keyword>
<dbReference type="GO" id="GO:0009897">
    <property type="term" value="C:external side of plasma membrane"/>
    <property type="evidence" value="ECO:0007669"/>
    <property type="project" value="TreeGrafter"/>
</dbReference>
<keyword evidence="7" id="KW-1015">Disulfide bond</keyword>
<evidence type="ECO:0000256" key="9">
    <source>
        <dbReference type="ARBA" id="ARBA00023180"/>
    </source>
</evidence>
<dbReference type="RefSeq" id="XP_031573985.1">
    <property type="nucleotide sequence ID" value="XM_031718125.1"/>
</dbReference>
<name>A0A6P8JB52_ACTTE</name>
<dbReference type="PROSITE" id="PS50022">
    <property type="entry name" value="FA58C_3"/>
    <property type="match status" value="1"/>
</dbReference>
<evidence type="ECO:0000256" key="3">
    <source>
        <dbReference type="ARBA" id="ARBA00022729"/>
    </source>
</evidence>
<dbReference type="PANTHER" id="PTHR23036">
    <property type="entry name" value="CYTOKINE RECEPTOR"/>
    <property type="match status" value="1"/>
</dbReference>
<dbReference type="PROSITE" id="PS50853">
    <property type="entry name" value="FN3"/>
    <property type="match status" value="11"/>
</dbReference>
<sequence>MACVIILKLVIILGAWNVNYVFANVDVLARLMTDNITSGDTAKYGGIKWKKEFETNLKQGVYSVEKRSLAYTSTSTGKTCIRNINSDCNDVIGVQFWMRYKGFISDILADNTEYHTKLFKHLSTETPNNVRWLSCFNSRHHGWNMVDFHTKCDNKGPTVSLFKIRDDAIFGGFTTADWGGASQYADKGFLFSLKNVDNKTLPILTLNFKDNAIKSLPASGPIFGNGDLVIGSNPQQDGNSNCDALGTDYHLPNGYTKGTDDAKTLLAGSDKFALSAMEVFYMECSSGLGMDSGRIENSSLTSASSSTLEKDNVRLKSNTVSPINDYLKVQLTANSFITGFAVRAQSCAEFNITYEDANGDEQDYQENGSPKEFVLKENVTVRYALLSSISTSAIKFVLSQTGCKLAVEIYGCDRETFDAALGMESGAILDNQITASSIKEPDKPHKYSAWFSRANQSLGEKGCWKSSADAYLQIDLLVVTTVTAIGIQRCAKDEDHPKKVKIEYALEDQAFLPYNGNRQFQHMFDTSELSGTSNVKKLELIPPIAARLIRIYPHDEVAMRAELYGFVSNKNYQLPTTLVSTGNFSFGQAGFGVSVYNSTLEGKAVTKTKTSIKKSSNPVSFAKWTRVTYWTVIDTNDGILFENDQEARVPSVKTNSDFPTSKFQVVTIDHSTFNSSNPENIQLSDVTVWRATTSDKNALKADLDKIADGPVVFKMDTPHVGSASVPYLNKGWNLLKSCTGSQPNGTGPCIGSQGGAFLYLEASDAFEGSNAIVESYHRVSAYKCFSFAYHMWGQNVGRLNVYARDFYGETKLVWRLGGDQGNRWHQANISLSQPRAFKIIIEGVVGDGFQGDIAVDSFHFRVERCESTPPVSSPTYSTGFAESKVIGVLKQGGYLMNMLKYAGAPNTFWKPCFIKSRQDTLEGFWQNCKERGPTVVVGKKDQYIFGAYSDRDWAGSPDKDPSTGYEIASSKAFIFSLTNPSSTPKVFPIKPSSRSRAILINSANGPHFGQGLEVTSSFTVKTNLGQDYGQNVSDASYLTGTSSFTPDELEVFYPGDFPCDKWCALPDWKCKETNAKCECDYSDRLIHSCLKGQPQAFLGIFDSYDRSPDTYWNFDEHPKILDVKTQRSVPVSSGSVAVPNGISRKAIKLDGTASVTLGDYANTCIFDNSSAGLSVSLWIKYATKAGADRQTLFTIGHSDKGDSRLQISHPNSTSEELSIMVNANNKRLSYRFRCPSNVWSHLVISWTSPADSLVVFRNGKPVDIEYDICFGCAVTGAADTSIYLGEQSVAPVAWFDEIGIWCKGLTSQEADEIFRFFQGPPGFRVFMYMEFKDKLWSDYSNFESNRFNTFKDGVISWAKTDFPGITANDISFHCGGPSFLTCNITIGVDFNDGDTTISLYNGGLKNNIIGHSQTGVSNKVMTISGYNTSAYSINVSLEVPGGEDEQWSGIYQGYTLLYYPMNDPSLIKNITQERYVTQWSFENLTSYMPYNVTLQLHYLGGTYRTLKTIIWTGERVPETAPLNFEAMPLNSTCIKLQWQDPQAPVPGRIRGFQIKYNRTNENDFQNETLVVYYFNKTIYLHELCGLPSETEYQVQIAAFTIGLGPFTELKTTSTTGKSPTSPPINVTSLNGTKPHDPISTCLITWLPPPPETTNGNLTSYRVVYSKRNENKTIYSEIGVCNTSKLLKELDLYSIYDVVVAAANQKGLSPYSTPVYCYTEGTVPGAPPSNVRVRGNSQTSCLVQWGQVPVALQNGLILGYNITYLKQDDPSAELKFVLVTGALSNTTELLSLEIFTKYNITIAAYTIKGLGNETGLHATECMTWESAPDGVPQNLAIMEKSNVSCKFSWSGIPANLANGIILGYEAVIENVNSTDIANNFTGFQVTCASDLNATFKDLKPFHMYNITVSGFNSRAVSNKSEPLQCLTEEDQPLIPPPNLRCKMKTSSVIEVCWDEIPLILRQGIVREYKIFYQVLNQSWWYSKSLTEDTVSTPPVFCWNLTDLEEYSSYSMKAKAVTIKEGNFSYEPVECKTGEGVPREAPLNVRGRNTSAYSLKVEWDDLPREPPGILRGYLVSYRVWNASEDTTQNASVSLKTKTLEIGGLQLFTLYCLQVAAVTVGPGIKTNCTYVFTDSKWLPPPDGIPGNVTQLYDSTERNCSLQWRECNNSNPDPDGRVLGYNVYYRISGTNDTETVIKVTGNNSTQQILQSLEEFTNYEIRVAAFNLYGAGNKSEIMYCQTKEAAPSQPPPNITAQNASSTSVQINWFDIPRFEQNGVIRWYYIKIFERALVNTSSNYTTILKYRPSNLARRRRREIAIDEHSQTITGLKKFTEYGVQLYGYTIKEGPLSPVVYVKTAEDAPSKTVANLTIRNSSSTSILLEWNNVPPDYRHGIIRSFVIYYWLADWPLVVERNITLNEDQIRVPKASARRLRRSLSSAPEYRFNLTGLQIWTNYSLQVAANTIKVGPRTNETILSTDEDIPCLPPHYITFDIPKPSSLRIQWKDVQRHCRNGIILGYRLIYKELPNKPSVIVNFTASERYYDIENMNSDANYTVELMAFTRIGDGNASFDLAQPDKMGPRSKPINVTTFNFTTPTTLTVEWKPIEDDTVIDKLLGYRVSWKVLSEGEEIIEDAPWYNYTVRKDTVETVIGGLLNYAHYQVEISGFTRGGNGPSGVVWGDTCRCFKRVTTNYRIFSPYNSVSISADLKTINMSGMIPEILNNLTVDCCQTCQAHGASFVDFVQNGRNMSAFQHNELDVQALIDDTNDLSFPVYGWKWQDRYQGIYRYIPLVESPGFAFLLKEPETESPLKAVVSSIIDTWPYILITLMMALLAGIVIWFLDTAYNEEQFPHSYLRGVGNGWWWAFISMTTLGYGDKVPAATHSKVFAVIWVLTGLVVYGILSGSITTAFTTIVYQSSTQLYGSKVATIADTPEYRFAVRRNAKVNTEANYTSFEEVLQALVDRKVTGMLMDAYEAGTKREQFLKSGGLIRIHKVYDFASTFGVVLAGRSTRLYQCSRNWMSGHRAEMSAHIAKFIKVVQEEEVNEMVEITTGLFDPESSVFKGFLQYSLIALAILAIPGVIWEIFYQIRKRKKNKLAADSAAKSYKEIMVREMSEFTLNFLKNLEIKLINLREKHKAELRAFLRRKNLKDNDSFQQGKGHLPIEQLKDKKFFPSR</sequence>